<dbReference type="Gene3D" id="3.90.1200.10">
    <property type="match status" value="1"/>
</dbReference>
<feature type="domain" description="Aminoglycoside phosphotransferase" evidence="2">
    <location>
        <begin position="36"/>
        <end position="260"/>
    </location>
</feature>
<keyword evidence="3" id="KW-0808">Transferase</keyword>
<gene>
    <name evidence="3" type="ORF">CXR34_07550</name>
</gene>
<feature type="region of interest" description="Disordered" evidence="1">
    <location>
        <begin position="394"/>
        <end position="423"/>
    </location>
</feature>
<dbReference type="InterPro" id="IPR002575">
    <property type="entry name" value="Aminoglycoside_PTrfase"/>
</dbReference>
<evidence type="ECO:0000259" key="2">
    <source>
        <dbReference type="Pfam" id="PF01636"/>
    </source>
</evidence>
<proteinExistence type="predicted"/>
<dbReference type="AlphaFoldDB" id="A0A2K9DQ31"/>
<evidence type="ECO:0000313" key="4">
    <source>
        <dbReference type="Proteomes" id="UP000233276"/>
    </source>
</evidence>
<evidence type="ECO:0000256" key="1">
    <source>
        <dbReference type="SAM" id="MobiDB-lite"/>
    </source>
</evidence>
<evidence type="ECO:0000313" key="3">
    <source>
        <dbReference type="EMBL" id="AUG29326.1"/>
    </source>
</evidence>
<reference evidence="3 4" key="1">
    <citation type="submission" date="2017-12" db="EMBL/GenBank/DDBJ databases">
        <title>Isolation and characterization of estrogens degradatiion strain Microbacterium hominis SJTG1.</title>
        <authorList>
            <person name="Xiong W."/>
            <person name="Yin C."/>
            <person name="Zheng D."/>
            <person name="Liang R."/>
        </authorList>
    </citation>
    <scope>NUCLEOTIDE SEQUENCE [LARGE SCALE GENOMIC DNA]</scope>
    <source>
        <strain evidence="3 4">SJTG1</strain>
    </source>
</reference>
<dbReference type="KEGG" id="mhos:CXR34_07550"/>
<name>A0A2K9DQ31_9MICO</name>
<dbReference type="EMBL" id="CP025299">
    <property type="protein sequence ID" value="AUG29326.1"/>
    <property type="molecule type" value="Genomic_DNA"/>
</dbReference>
<dbReference type="InterPro" id="IPR011009">
    <property type="entry name" value="Kinase-like_dom_sf"/>
</dbReference>
<sequence length="437" mass="45581">MARSPLTLAASVTSALPRVAVVGVAPLTEGVSGRYDSAIATLDDDRRVVVRVPVNDEAQDDLLAEARALISLTAGVRGVLPFGAPDVLGQTSVDGRAALVQSLLPGYRVDAAHVPSGRGIATALAAAIAAVHDLPVTVIRDAGLPMLTSGQVRDEAERLLDRAEATGLLPFGLLRRWSTALGSDPLWRFETTVVLGGVDPASFVFEDDADGAPVVTGLLSWGGLGVGDPAIDLRWTASAPAAQADVLDEYARRSHRAPDSLLSERARLHAELEFAKWLVHGHESGDRTVVGDAVALLESLDASVRDEPVRARDDVTLDEALAATQRVPAGAGDAADTSMQTDSFDPDTLAAFLADENEAGSAETSHLETIPIELSEWSAAPAATGRVPVHTADVPVTAPAAREDDLAPAEDGAPVSADDIDRDTAARNALRRWTGTA</sequence>
<dbReference type="Proteomes" id="UP000233276">
    <property type="component" value="Chromosome"/>
</dbReference>
<dbReference type="RefSeq" id="WP_101306076.1">
    <property type="nucleotide sequence ID" value="NZ_CP025299.1"/>
</dbReference>
<organism evidence="3 4">
    <name type="scientific">Microbacterium hominis</name>
    <dbReference type="NCBI Taxonomy" id="162426"/>
    <lineage>
        <taxon>Bacteria</taxon>
        <taxon>Bacillati</taxon>
        <taxon>Actinomycetota</taxon>
        <taxon>Actinomycetes</taxon>
        <taxon>Micrococcales</taxon>
        <taxon>Microbacteriaceae</taxon>
        <taxon>Microbacterium</taxon>
    </lineage>
</organism>
<dbReference type="SUPFAM" id="SSF56112">
    <property type="entry name" value="Protein kinase-like (PK-like)"/>
    <property type="match status" value="1"/>
</dbReference>
<accession>A0A2K9DQ31</accession>
<dbReference type="Pfam" id="PF01636">
    <property type="entry name" value="APH"/>
    <property type="match status" value="1"/>
</dbReference>
<dbReference type="GO" id="GO:0016740">
    <property type="term" value="F:transferase activity"/>
    <property type="evidence" value="ECO:0007669"/>
    <property type="project" value="UniProtKB-KW"/>
</dbReference>
<protein>
    <submittedName>
        <fullName evidence="3">Aminoglycoside phosphotransferase</fullName>
    </submittedName>
</protein>